<dbReference type="EMBL" id="JANWTC010000001">
    <property type="protein sequence ID" value="MCS5478357.1"/>
    <property type="molecule type" value="Genomic_DNA"/>
</dbReference>
<dbReference type="Proteomes" id="UP001205965">
    <property type="component" value="Unassembled WGS sequence"/>
</dbReference>
<feature type="transmembrane region" description="Helical" evidence="1">
    <location>
        <begin position="205"/>
        <end position="221"/>
    </location>
</feature>
<sequence>MSTTLAEEKTPQEIGTPGTASAPGLATFLLRLVFSLSCVVVAFLDSFRAIVTDAAQGVGHYSLLVLFMAAVLLVGFDRRRARALDIHDREVDYIIGGMAVILAVTVKVQLLPRFAEWDALLRLDMFAILVFSFGVSSLMLGMRSTLHFGPGWILLFLYNAPVHLLVSVTSGGGWWGPTMANIIGMSLAVTVAAHRNIPRPVRAGLLTLAIAVILAVCVWYLADASRITKQIPGVVATATVALIVSGGKPQRWSIRRREPTVKNIRPAFAAVLAATVLMVLYPVHADSTTQTTVQRGPSTSFTLEDSTLPGWQVTKYTDYGWAGRFFGAESSLTRHKLTAESHNPEWDVDGLVRTVAVDTLRATEGYQARTFGDETLYSTLTGRRSEPVTVALGHGISGRAYTVLDESDFLTYTKLVFEWQPEGDIAEKITVIAVDDHRPEARFPQLAPSVTRMLAQVATILLRGNAVTVDNDTEYKDLDLVTQVGRDIVSAAERKS</sequence>
<evidence type="ECO:0000313" key="3">
    <source>
        <dbReference type="Proteomes" id="UP001205965"/>
    </source>
</evidence>
<dbReference type="RefSeq" id="WP_259426383.1">
    <property type="nucleotide sequence ID" value="NZ_JANWTC010000001.1"/>
</dbReference>
<feature type="transmembrane region" description="Helical" evidence="1">
    <location>
        <begin position="174"/>
        <end position="193"/>
    </location>
</feature>
<evidence type="ECO:0000313" key="2">
    <source>
        <dbReference type="EMBL" id="MCS5478357.1"/>
    </source>
</evidence>
<keyword evidence="1" id="KW-0472">Membrane</keyword>
<keyword evidence="1" id="KW-1133">Transmembrane helix</keyword>
<name>A0ABT2FWC9_9CORY</name>
<protein>
    <submittedName>
        <fullName evidence="2">Uncharacterized protein</fullName>
    </submittedName>
</protein>
<comment type="caution">
    <text evidence="2">The sequence shown here is derived from an EMBL/GenBank/DDBJ whole genome shotgun (WGS) entry which is preliminary data.</text>
</comment>
<feature type="transmembrane region" description="Helical" evidence="1">
    <location>
        <begin position="57"/>
        <end position="76"/>
    </location>
</feature>
<feature type="transmembrane region" description="Helical" evidence="1">
    <location>
        <begin position="227"/>
        <end position="246"/>
    </location>
</feature>
<keyword evidence="1" id="KW-0812">Transmembrane</keyword>
<organism evidence="2 3">
    <name type="scientific">Corynebacterium lemuris</name>
    <dbReference type="NCBI Taxonomy" id="1859292"/>
    <lineage>
        <taxon>Bacteria</taxon>
        <taxon>Bacillati</taxon>
        <taxon>Actinomycetota</taxon>
        <taxon>Actinomycetes</taxon>
        <taxon>Mycobacteriales</taxon>
        <taxon>Corynebacteriaceae</taxon>
        <taxon>Corynebacterium</taxon>
    </lineage>
</organism>
<feature type="transmembrane region" description="Helical" evidence="1">
    <location>
        <begin position="123"/>
        <end position="141"/>
    </location>
</feature>
<feature type="transmembrane region" description="Helical" evidence="1">
    <location>
        <begin position="91"/>
        <end position="111"/>
    </location>
</feature>
<evidence type="ECO:0000256" key="1">
    <source>
        <dbReference type="SAM" id="Phobius"/>
    </source>
</evidence>
<feature type="transmembrane region" description="Helical" evidence="1">
    <location>
        <begin position="148"/>
        <end position="168"/>
    </location>
</feature>
<reference evidence="2 3" key="1">
    <citation type="submission" date="2022-08" db="EMBL/GenBank/DDBJ databases">
        <title>YIM 101645 draft genome.</title>
        <authorList>
            <person name="Chen X."/>
        </authorList>
    </citation>
    <scope>NUCLEOTIDE SEQUENCE [LARGE SCALE GENOMIC DNA]</scope>
    <source>
        <strain evidence="2 3">YIM 101645</strain>
    </source>
</reference>
<accession>A0ABT2FWC9</accession>
<feature type="transmembrane region" description="Helical" evidence="1">
    <location>
        <begin position="28"/>
        <end position="51"/>
    </location>
</feature>
<feature type="transmembrane region" description="Helical" evidence="1">
    <location>
        <begin position="267"/>
        <end position="284"/>
    </location>
</feature>
<gene>
    <name evidence="2" type="ORF">NYP18_01675</name>
</gene>
<proteinExistence type="predicted"/>
<keyword evidence="3" id="KW-1185">Reference proteome</keyword>